<dbReference type="EMBL" id="CM010724">
    <property type="protein sequence ID" value="RZC80321.1"/>
    <property type="molecule type" value="Genomic_DNA"/>
</dbReference>
<dbReference type="AlphaFoldDB" id="A0A4Y7L7G3"/>
<gene>
    <name evidence="1" type="ORF">C5167_042898</name>
</gene>
<dbReference type="Gramene" id="RZC80321">
    <property type="protein sequence ID" value="RZC80321"/>
    <property type="gene ID" value="C5167_042898"/>
</dbReference>
<evidence type="ECO:0000313" key="1">
    <source>
        <dbReference type="EMBL" id="RZC80321.1"/>
    </source>
</evidence>
<keyword evidence="2" id="KW-1185">Reference proteome</keyword>
<reference evidence="1 2" key="1">
    <citation type="journal article" date="2018" name="Science">
        <title>The opium poppy genome and morphinan production.</title>
        <authorList>
            <person name="Guo L."/>
            <person name="Winzer T."/>
            <person name="Yang X."/>
            <person name="Li Y."/>
            <person name="Ning Z."/>
            <person name="He Z."/>
            <person name="Teodor R."/>
            <person name="Lu Y."/>
            <person name="Bowser T.A."/>
            <person name="Graham I.A."/>
            <person name="Ye K."/>
        </authorList>
    </citation>
    <scope>NUCLEOTIDE SEQUENCE [LARGE SCALE GENOMIC DNA]</scope>
    <source>
        <strain evidence="2">cv. HN1</strain>
        <tissue evidence="1">Leaves</tissue>
    </source>
</reference>
<evidence type="ECO:0000313" key="2">
    <source>
        <dbReference type="Proteomes" id="UP000316621"/>
    </source>
</evidence>
<sequence length="123" mass="13427">MTNPDGDCGVVVVVVVVVNKKEDVVQLILDRYTQQYTAAPPTLIDEDLFTNINSRLTPRQSDLLTKEVTAAEIKQALFSINSESAPGSDGYTTIAGELFHHIITSSLTKDPKIALKLDIQLSL</sequence>
<protein>
    <submittedName>
        <fullName evidence="1">Uncharacterized protein</fullName>
    </submittedName>
</protein>
<dbReference type="Proteomes" id="UP000316621">
    <property type="component" value="Chromosome 10"/>
</dbReference>
<name>A0A4Y7L7G3_PAPSO</name>
<accession>A0A4Y7L7G3</accession>
<organism evidence="1 2">
    <name type="scientific">Papaver somniferum</name>
    <name type="common">Opium poppy</name>
    <dbReference type="NCBI Taxonomy" id="3469"/>
    <lineage>
        <taxon>Eukaryota</taxon>
        <taxon>Viridiplantae</taxon>
        <taxon>Streptophyta</taxon>
        <taxon>Embryophyta</taxon>
        <taxon>Tracheophyta</taxon>
        <taxon>Spermatophyta</taxon>
        <taxon>Magnoliopsida</taxon>
        <taxon>Ranunculales</taxon>
        <taxon>Papaveraceae</taxon>
        <taxon>Papaveroideae</taxon>
        <taxon>Papaver</taxon>
    </lineage>
</organism>
<proteinExistence type="predicted"/>